<evidence type="ECO:0000259" key="4">
    <source>
        <dbReference type="PROSITE" id="PS51077"/>
    </source>
</evidence>
<evidence type="ECO:0000256" key="3">
    <source>
        <dbReference type="ARBA" id="ARBA00023163"/>
    </source>
</evidence>
<feature type="domain" description="HTH iclR-type" evidence="4">
    <location>
        <begin position="1"/>
        <end position="58"/>
    </location>
</feature>
<name>A0A916RPA5_9HYPH</name>
<dbReference type="SUPFAM" id="SSF46785">
    <property type="entry name" value="Winged helix' DNA-binding domain"/>
    <property type="match status" value="1"/>
</dbReference>
<evidence type="ECO:0000256" key="1">
    <source>
        <dbReference type="ARBA" id="ARBA00023015"/>
    </source>
</evidence>
<protein>
    <submittedName>
        <fullName evidence="6">IclR family transcriptional regulator</fullName>
    </submittedName>
</protein>
<dbReference type="InterPro" id="IPR036388">
    <property type="entry name" value="WH-like_DNA-bd_sf"/>
</dbReference>
<dbReference type="Gene3D" id="1.10.10.10">
    <property type="entry name" value="Winged helix-like DNA-binding domain superfamily/Winged helix DNA-binding domain"/>
    <property type="match status" value="1"/>
</dbReference>
<dbReference type="GO" id="GO:0045892">
    <property type="term" value="P:negative regulation of DNA-templated transcription"/>
    <property type="evidence" value="ECO:0007669"/>
    <property type="project" value="TreeGrafter"/>
</dbReference>
<sequence length="244" mass="26569">MSKGLRVLEIVAKAPDGLRLTEVAEASNLTRAGARRLLLTFVAEGWMHQEGRLFLMSPKLLTVARSWLGSTPLWRHAVPILRTVSRSVGESCSAAVLQGEDVVYVARVAGSAILAESLDVGARLPAYCTSMGRVLLSELDEAELARFLGQMTLRARTPKTITAPGTLAERIAQARRDGHAIVDEELELGLRSIAVPVRSRAGRIVASINVSTRTARCTVGEMRSLFLPHLLDAAREIEEYLPLH</sequence>
<dbReference type="AlphaFoldDB" id="A0A916RPA5"/>
<dbReference type="PANTHER" id="PTHR30136">
    <property type="entry name" value="HELIX-TURN-HELIX TRANSCRIPTIONAL REGULATOR, ICLR FAMILY"/>
    <property type="match status" value="1"/>
</dbReference>
<dbReference type="GO" id="GO:0045893">
    <property type="term" value="P:positive regulation of DNA-templated transcription"/>
    <property type="evidence" value="ECO:0007669"/>
    <property type="project" value="InterPro"/>
</dbReference>
<dbReference type="InterPro" id="IPR050707">
    <property type="entry name" value="HTH_MetabolicPath_Reg"/>
</dbReference>
<dbReference type="Proteomes" id="UP000636264">
    <property type="component" value="Unassembled WGS sequence"/>
</dbReference>
<dbReference type="InterPro" id="IPR005471">
    <property type="entry name" value="Tscrpt_reg_IclR_N"/>
</dbReference>
<dbReference type="SMART" id="SM00346">
    <property type="entry name" value="HTH_ICLR"/>
    <property type="match status" value="1"/>
</dbReference>
<gene>
    <name evidence="6" type="ORF">GCM10011385_18070</name>
</gene>
<keyword evidence="7" id="KW-1185">Reference proteome</keyword>
<dbReference type="PANTHER" id="PTHR30136:SF34">
    <property type="entry name" value="TRANSCRIPTIONAL REGULATOR"/>
    <property type="match status" value="1"/>
</dbReference>
<dbReference type="Pfam" id="PF01614">
    <property type="entry name" value="IclR_C"/>
    <property type="match status" value="1"/>
</dbReference>
<evidence type="ECO:0000256" key="2">
    <source>
        <dbReference type="ARBA" id="ARBA00023125"/>
    </source>
</evidence>
<comment type="caution">
    <text evidence="6">The sequence shown here is derived from an EMBL/GenBank/DDBJ whole genome shotgun (WGS) entry which is preliminary data.</text>
</comment>
<dbReference type="InterPro" id="IPR029016">
    <property type="entry name" value="GAF-like_dom_sf"/>
</dbReference>
<reference evidence="6" key="1">
    <citation type="journal article" date="2014" name="Int. J. Syst. Evol. Microbiol.">
        <title>Complete genome sequence of Corynebacterium casei LMG S-19264T (=DSM 44701T), isolated from a smear-ripened cheese.</title>
        <authorList>
            <consortium name="US DOE Joint Genome Institute (JGI-PGF)"/>
            <person name="Walter F."/>
            <person name="Albersmeier A."/>
            <person name="Kalinowski J."/>
            <person name="Ruckert C."/>
        </authorList>
    </citation>
    <scope>NUCLEOTIDE SEQUENCE</scope>
    <source>
        <strain evidence="6">CGMCC 1.15320</strain>
    </source>
</reference>
<evidence type="ECO:0000313" key="7">
    <source>
        <dbReference type="Proteomes" id="UP000636264"/>
    </source>
</evidence>
<dbReference type="SUPFAM" id="SSF55781">
    <property type="entry name" value="GAF domain-like"/>
    <property type="match status" value="1"/>
</dbReference>
<dbReference type="PROSITE" id="PS51078">
    <property type="entry name" value="ICLR_ED"/>
    <property type="match status" value="1"/>
</dbReference>
<dbReference type="EMBL" id="BMIF01000004">
    <property type="protein sequence ID" value="GGA64665.1"/>
    <property type="molecule type" value="Genomic_DNA"/>
</dbReference>
<dbReference type="GO" id="GO:0003677">
    <property type="term" value="F:DNA binding"/>
    <property type="evidence" value="ECO:0007669"/>
    <property type="project" value="UniProtKB-KW"/>
</dbReference>
<dbReference type="InterPro" id="IPR036390">
    <property type="entry name" value="WH_DNA-bd_sf"/>
</dbReference>
<evidence type="ECO:0000259" key="5">
    <source>
        <dbReference type="PROSITE" id="PS51078"/>
    </source>
</evidence>
<feature type="domain" description="IclR-ED" evidence="5">
    <location>
        <begin position="59"/>
        <end position="243"/>
    </location>
</feature>
<reference evidence="6" key="2">
    <citation type="submission" date="2020-09" db="EMBL/GenBank/DDBJ databases">
        <authorList>
            <person name="Sun Q."/>
            <person name="Zhou Y."/>
        </authorList>
    </citation>
    <scope>NUCLEOTIDE SEQUENCE</scope>
    <source>
        <strain evidence="6">CGMCC 1.15320</strain>
    </source>
</reference>
<dbReference type="InterPro" id="IPR014757">
    <property type="entry name" value="Tscrpt_reg_IclR_C"/>
</dbReference>
<dbReference type="Pfam" id="PF09339">
    <property type="entry name" value="HTH_IclR"/>
    <property type="match status" value="1"/>
</dbReference>
<proteinExistence type="predicted"/>
<keyword evidence="3" id="KW-0804">Transcription</keyword>
<keyword evidence="1" id="KW-0805">Transcription regulation</keyword>
<dbReference type="NCBIfam" id="TIGR02431">
    <property type="entry name" value="pcaR_pcaU"/>
    <property type="match status" value="1"/>
</dbReference>
<dbReference type="InterPro" id="IPR012794">
    <property type="entry name" value="PcaR_PcaU"/>
</dbReference>
<evidence type="ECO:0000313" key="6">
    <source>
        <dbReference type="EMBL" id="GGA64665.1"/>
    </source>
</evidence>
<organism evidence="6 7">
    <name type="scientific">Nitratireductor aestuarii</name>
    <dbReference type="NCBI Taxonomy" id="1735103"/>
    <lineage>
        <taxon>Bacteria</taxon>
        <taxon>Pseudomonadati</taxon>
        <taxon>Pseudomonadota</taxon>
        <taxon>Alphaproteobacteria</taxon>
        <taxon>Hyphomicrobiales</taxon>
        <taxon>Phyllobacteriaceae</taxon>
        <taxon>Nitratireductor</taxon>
    </lineage>
</organism>
<dbReference type="PROSITE" id="PS51077">
    <property type="entry name" value="HTH_ICLR"/>
    <property type="match status" value="1"/>
</dbReference>
<dbReference type="GO" id="GO:0046278">
    <property type="term" value="P:3,4-dihydroxybenzoate metabolic process"/>
    <property type="evidence" value="ECO:0007669"/>
    <property type="project" value="InterPro"/>
</dbReference>
<keyword evidence="2" id="KW-0238">DNA-binding</keyword>
<dbReference type="Gene3D" id="3.30.450.40">
    <property type="match status" value="1"/>
</dbReference>
<dbReference type="GO" id="GO:0003700">
    <property type="term" value="F:DNA-binding transcription factor activity"/>
    <property type="evidence" value="ECO:0007669"/>
    <property type="project" value="TreeGrafter"/>
</dbReference>
<accession>A0A916RPA5</accession>